<dbReference type="Gene3D" id="2.40.50.1020">
    <property type="entry name" value="LytTr DNA-binding domain"/>
    <property type="match status" value="1"/>
</dbReference>
<dbReference type="PANTHER" id="PTHR37299">
    <property type="entry name" value="TRANSCRIPTIONAL REGULATOR-RELATED"/>
    <property type="match status" value="1"/>
</dbReference>
<protein>
    <submittedName>
        <fullName evidence="5">Two component transcriptional regulator, LytTR family</fullName>
    </submittedName>
</protein>
<organism evidence="5 6">
    <name type="scientific">Sunxiuqinia elliptica</name>
    <dbReference type="NCBI Taxonomy" id="655355"/>
    <lineage>
        <taxon>Bacteria</taxon>
        <taxon>Pseudomonadati</taxon>
        <taxon>Bacteroidota</taxon>
        <taxon>Bacteroidia</taxon>
        <taxon>Marinilabiliales</taxon>
        <taxon>Prolixibacteraceae</taxon>
        <taxon>Sunxiuqinia</taxon>
    </lineage>
</organism>
<feature type="modified residue" description="4-aspartylphosphate" evidence="1">
    <location>
        <position position="57"/>
    </location>
</feature>
<evidence type="ECO:0000313" key="5">
    <source>
        <dbReference type="EMBL" id="SFE72056.1"/>
    </source>
</evidence>
<dbReference type="AlphaFoldDB" id="A0A1I2CUQ8"/>
<feature type="domain" description="Response regulatory" evidence="3">
    <location>
        <begin position="4"/>
        <end position="117"/>
    </location>
</feature>
<dbReference type="Gene3D" id="3.40.50.2300">
    <property type="match status" value="1"/>
</dbReference>
<reference evidence="5 6" key="1">
    <citation type="submission" date="2016-10" db="EMBL/GenBank/DDBJ databases">
        <authorList>
            <person name="de Groot N.N."/>
        </authorList>
    </citation>
    <scope>NUCLEOTIDE SEQUENCE [LARGE SCALE GENOMIC DNA]</scope>
    <source>
        <strain evidence="5 6">CGMCC 1.9156</strain>
    </source>
</reference>
<evidence type="ECO:0000259" key="3">
    <source>
        <dbReference type="PROSITE" id="PS50110"/>
    </source>
</evidence>
<gene>
    <name evidence="5" type="ORF">SAMN05216283_101839</name>
</gene>
<keyword evidence="6" id="KW-1185">Reference proteome</keyword>
<evidence type="ECO:0000259" key="4">
    <source>
        <dbReference type="PROSITE" id="PS50930"/>
    </source>
</evidence>
<feature type="coiled-coil region" evidence="2">
    <location>
        <begin position="8"/>
        <end position="35"/>
    </location>
</feature>
<dbReference type="RefSeq" id="WP_212733404.1">
    <property type="nucleotide sequence ID" value="NZ_FONW01000001.1"/>
</dbReference>
<dbReference type="EMBL" id="FONW01000001">
    <property type="protein sequence ID" value="SFE72056.1"/>
    <property type="molecule type" value="Genomic_DNA"/>
</dbReference>
<dbReference type="InterPro" id="IPR001789">
    <property type="entry name" value="Sig_transdc_resp-reg_receiver"/>
</dbReference>
<dbReference type="STRING" id="655355.SAMN05216283_101839"/>
<dbReference type="PANTHER" id="PTHR37299:SF1">
    <property type="entry name" value="STAGE 0 SPORULATION PROTEIN A HOMOLOG"/>
    <property type="match status" value="1"/>
</dbReference>
<dbReference type="FunFam" id="3.40.50.2300:FF:000361">
    <property type="entry name" value="Two-component system response regulator"/>
    <property type="match status" value="1"/>
</dbReference>
<dbReference type="Pfam" id="PF04397">
    <property type="entry name" value="LytTR"/>
    <property type="match status" value="1"/>
</dbReference>
<dbReference type="Pfam" id="PF00072">
    <property type="entry name" value="Response_reg"/>
    <property type="match status" value="1"/>
</dbReference>
<keyword evidence="2" id="KW-0175">Coiled coil</keyword>
<dbReference type="PROSITE" id="PS50110">
    <property type="entry name" value="RESPONSE_REGULATORY"/>
    <property type="match status" value="1"/>
</dbReference>
<dbReference type="InterPro" id="IPR011006">
    <property type="entry name" value="CheY-like_superfamily"/>
</dbReference>
<dbReference type="GO" id="GO:0000156">
    <property type="term" value="F:phosphorelay response regulator activity"/>
    <property type="evidence" value="ECO:0007669"/>
    <property type="project" value="InterPro"/>
</dbReference>
<dbReference type="SMART" id="SM00448">
    <property type="entry name" value="REC"/>
    <property type="match status" value="1"/>
</dbReference>
<evidence type="ECO:0000256" key="2">
    <source>
        <dbReference type="SAM" id="Coils"/>
    </source>
</evidence>
<dbReference type="GO" id="GO:0003677">
    <property type="term" value="F:DNA binding"/>
    <property type="evidence" value="ECO:0007669"/>
    <property type="project" value="InterPro"/>
</dbReference>
<dbReference type="SMART" id="SM00850">
    <property type="entry name" value="LytTR"/>
    <property type="match status" value="1"/>
</dbReference>
<evidence type="ECO:0000256" key="1">
    <source>
        <dbReference type="PROSITE-ProRule" id="PRU00169"/>
    </source>
</evidence>
<dbReference type="SUPFAM" id="SSF52172">
    <property type="entry name" value="CheY-like"/>
    <property type="match status" value="1"/>
</dbReference>
<dbReference type="InterPro" id="IPR007492">
    <property type="entry name" value="LytTR_DNA-bd_dom"/>
</dbReference>
<dbReference type="Proteomes" id="UP000198964">
    <property type="component" value="Unassembled WGS sequence"/>
</dbReference>
<accession>A0A1I2CUQ8</accession>
<feature type="domain" description="HTH LytTR-type" evidence="4">
    <location>
        <begin position="148"/>
        <end position="254"/>
    </location>
</feature>
<evidence type="ECO:0000313" key="6">
    <source>
        <dbReference type="Proteomes" id="UP000198964"/>
    </source>
</evidence>
<proteinExistence type="predicted"/>
<keyword evidence="1" id="KW-0597">Phosphoprotein</keyword>
<sequence length="254" mass="29968">MKLDILIFEDEQLSAERLEQLLARLDQNLEVVEVLSSVKQGVAWFKSNPNPDLILMDIHLTDGSCFELFNEVVIDVPVIFTTAYDEYAIKAFKVNSVDYILKPIDFEELVAAFEKFNKYRSQQPQVQSQLIQTLYEQISREGKYKQRFLVKLGEQLKRIESKDIAYFFFEDGLVWANSKSNLKLPMDYSLEQLEQMLDPRDFFRINRKMLIKLESVEKIHTYYNSRLKLVLQPDMGKDIIVSRERVNDFKEWIG</sequence>
<dbReference type="PROSITE" id="PS50930">
    <property type="entry name" value="HTH_LYTTR"/>
    <property type="match status" value="1"/>
</dbReference>
<name>A0A1I2CUQ8_9BACT</name>
<dbReference type="InterPro" id="IPR046947">
    <property type="entry name" value="LytR-like"/>
</dbReference>